<dbReference type="STRING" id="1088869.GMO_05060"/>
<dbReference type="SUPFAM" id="SSF51294">
    <property type="entry name" value="Hedgehog/intein (Hint) domain"/>
    <property type="match status" value="1"/>
</dbReference>
<name>G6XG91_9PROT</name>
<sequence length="429" mass="44098">MSQIGNIFYGSGNTLTSSGSYSLDPGAVLGILGNGGLTVESQDGSPVDATITLVGLLDLPVTAASTYSVTADANTVVAVTASSVGAATVTDLNADGGTIAISGGLLSALTGTTVNITNGGTFSGAGAISVASGLTINFGDGGGTLNLAGSSAGIALLSGASINGFGAGDKIIVSSNGATATVTDVSYSSLLGTSTLTFSNGDTLSLVGEYTDHEDGNGTYISTEAVTNGAGTELVVACFCRGTMIGTSEGERSVEDLQIGDLVLTVSGKAEPVRWIGRRSYSRRFAALNPDVMPVVFRQGSLGNGLPTRDLSVSPKHAMLLDGVLIPAEALLCGTAIARSWQNSDVVEYFHIELDGHQAVYAEGAPTESFVDDGSRHMFHNVDEYKALYPDRVMTSVRYCAPRLEDGRELEEIRRRLRAVNADQEKLSA</sequence>
<dbReference type="PATRIC" id="fig|1088869.3.peg.514"/>
<gene>
    <name evidence="2" type="ORF">GMO_05060</name>
</gene>
<protein>
    <recommendedName>
        <fullName evidence="1">Hedgehog/Intein (Hint) domain-containing protein</fullName>
    </recommendedName>
</protein>
<feature type="domain" description="Hedgehog/Intein (Hint)" evidence="1">
    <location>
        <begin position="238"/>
        <end position="373"/>
    </location>
</feature>
<dbReference type="EMBL" id="AGQV01000001">
    <property type="protein sequence ID" value="EHH69199.1"/>
    <property type="molecule type" value="Genomic_DNA"/>
</dbReference>
<dbReference type="InterPro" id="IPR028992">
    <property type="entry name" value="Hedgehog/Intein_dom"/>
</dbReference>
<evidence type="ECO:0000313" key="3">
    <source>
        <dbReference type="Proteomes" id="UP000004949"/>
    </source>
</evidence>
<accession>G6XG91</accession>
<comment type="caution">
    <text evidence="2">The sequence shown here is derived from an EMBL/GenBank/DDBJ whole genome shotgun (WGS) entry which is preliminary data.</text>
</comment>
<proteinExistence type="predicted"/>
<dbReference type="Gene3D" id="2.170.16.10">
    <property type="entry name" value="Hedgehog/Intein (Hint) domain"/>
    <property type="match status" value="1"/>
</dbReference>
<evidence type="ECO:0000313" key="2">
    <source>
        <dbReference type="EMBL" id="EHH69199.1"/>
    </source>
</evidence>
<keyword evidence="3" id="KW-1185">Reference proteome</keyword>
<dbReference type="Pfam" id="PF13403">
    <property type="entry name" value="Hint_2"/>
    <property type="match status" value="1"/>
</dbReference>
<organism evidence="2 3">
    <name type="scientific">Gluconobacter morbifer G707</name>
    <dbReference type="NCBI Taxonomy" id="1088869"/>
    <lineage>
        <taxon>Bacteria</taxon>
        <taxon>Pseudomonadati</taxon>
        <taxon>Pseudomonadota</taxon>
        <taxon>Alphaproteobacteria</taxon>
        <taxon>Acetobacterales</taxon>
        <taxon>Acetobacteraceae</taxon>
        <taxon>Gluconobacter</taxon>
    </lineage>
</organism>
<dbReference type="OrthoDB" id="6305173at2"/>
<dbReference type="AlphaFoldDB" id="G6XG91"/>
<dbReference type="eggNOG" id="COG3210">
    <property type="taxonomic scope" value="Bacteria"/>
</dbReference>
<dbReference type="RefSeq" id="WP_008850656.1">
    <property type="nucleotide sequence ID" value="NZ_AGQV01000001.1"/>
</dbReference>
<dbReference type="InterPro" id="IPR036844">
    <property type="entry name" value="Hint_dom_sf"/>
</dbReference>
<reference evidence="2 3" key="1">
    <citation type="submission" date="2011-10" db="EMBL/GenBank/DDBJ databases">
        <title>Genome sequence of Gluconobacter morbifer G707, isolated from Drosophila gut.</title>
        <authorList>
            <person name="Lee W.-J."/>
            <person name="Kim E.-K."/>
        </authorList>
    </citation>
    <scope>NUCLEOTIDE SEQUENCE [LARGE SCALE GENOMIC DNA]</scope>
    <source>
        <strain evidence="2 3">G707</strain>
    </source>
</reference>
<evidence type="ECO:0000259" key="1">
    <source>
        <dbReference type="Pfam" id="PF13403"/>
    </source>
</evidence>
<dbReference type="Proteomes" id="UP000004949">
    <property type="component" value="Unassembled WGS sequence"/>
</dbReference>